<dbReference type="NCBIfam" id="TIGR01214">
    <property type="entry name" value="rmlD"/>
    <property type="match status" value="1"/>
</dbReference>
<feature type="domain" description="RmlD-like substrate binding" evidence="7">
    <location>
        <begin position="3"/>
        <end position="257"/>
    </location>
</feature>
<evidence type="ECO:0000313" key="9">
    <source>
        <dbReference type="Proteomes" id="UP000468443"/>
    </source>
</evidence>
<evidence type="ECO:0000256" key="5">
    <source>
        <dbReference type="ARBA" id="ARBA00048200"/>
    </source>
</evidence>
<dbReference type="Gene3D" id="3.90.25.10">
    <property type="entry name" value="UDP-galactose 4-epimerase, domain 1"/>
    <property type="match status" value="1"/>
</dbReference>
<organism evidence="8 9">
    <name type="scientific">Muriicola jejuensis</name>
    <dbReference type="NCBI Taxonomy" id="504488"/>
    <lineage>
        <taxon>Bacteria</taxon>
        <taxon>Pseudomonadati</taxon>
        <taxon>Bacteroidota</taxon>
        <taxon>Flavobacteriia</taxon>
        <taxon>Flavobacteriales</taxon>
        <taxon>Flavobacteriaceae</taxon>
        <taxon>Muriicola</taxon>
    </lineage>
</organism>
<dbReference type="InterPro" id="IPR029903">
    <property type="entry name" value="RmlD-like-bd"/>
</dbReference>
<keyword evidence="6" id="KW-0521">NADP</keyword>
<reference evidence="8 9" key="1">
    <citation type="submission" date="2020-01" db="EMBL/GenBank/DDBJ databases">
        <title>Muriicola jejuensis KCTC 22299.</title>
        <authorList>
            <person name="Wang G."/>
        </authorList>
    </citation>
    <scope>NUCLEOTIDE SEQUENCE [LARGE SCALE GENOMIC DNA]</scope>
    <source>
        <strain evidence="8 9">KCTC 22299</strain>
    </source>
</reference>
<comment type="caution">
    <text evidence="8">The sequence shown here is derived from an EMBL/GenBank/DDBJ whole genome shotgun (WGS) entry which is preliminary data.</text>
</comment>
<dbReference type="InterPro" id="IPR036291">
    <property type="entry name" value="NAD(P)-bd_dom_sf"/>
</dbReference>
<dbReference type="RefSeq" id="WP_163691939.1">
    <property type="nucleotide sequence ID" value="NZ_FXTW01000001.1"/>
</dbReference>
<dbReference type="GO" id="GO:0008831">
    <property type="term" value="F:dTDP-4-dehydrorhamnose reductase activity"/>
    <property type="evidence" value="ECO:0007669"/>
    <property type="project" value="UniProtKB-EC"/>
</dbReference>
<evidence type="ECO:0000256" key="4">
    <source>
        <dbReference type="ARBA" id="ARBA00017099"/>
    </source>
</evidence>
<comment type="catalytic activity">
    <reaction evidence="5">
        <text>dTDP-beta-L-rhamnose + NADP(+) = dTDP-4-dehydro-beta-L-rhamnose + NADPH + H(+)</text>
        <dbReference type="Rhea" id="RHEA:21796"/>
        <dbReference type="ChEBI" id="CHEBI:15378"/>
        <dbReference type="ChEBI" id="CHEBI:57510"/>
        <dbReference type="ChEBI" id="CHEBI:57783"/>
        <dbReference type="ChEBI" id="CHEBI:58349"/>
        <dbReference type="ChEBI" id="CHEBI:62830"/>
        <dbReference type="EC" id="1.1.1.133"/>
    </reaction>
</comment>
<evidence type="ECO:0000256" key="3">
    <source>
        <dbReference type="ARBA" id="ARBA00012929"/>
    </source>
</evidence>
<dbReference type="GO" id="GO:0005829">
    <property type="term" value="C:cytosol"/>
    <property type="evidence" value="ECO:0007669"/>
    <property type="project" value="TreeGrafter"/>
</dbReference>
<dbReference type="Pfam" id="PF04321">
    <property type="entry name" value="RmlD_sub_bind"/>
    <property type="match status" value="1"/>
</dbReference>
<dbReference type="Proteomes" id="UP000468443">
    <property type="component" value="Unassembled WGS sequence"/>
</dbReference>
<evidence type="ECO:0000259" key="7">
    <source>
        <dbReference type="Pfam" id="PF04321"/>
    </source>
</evidence>
<proteinExistence type="inferred from homology"/>
<comment type="similarity">
    <text evidence="2 6">Belongs to the dTDP-4-dehydrorhamnose reductase family.</text>
</comment>
<comment type="function">
    <text evidence="6">Catalyzes the reduction of dTDP-6-deoxy-L-lyxo-4-hexulose to yield dTDP-L-rhamnose.</text>
</comment>
<keyword evidence="9" id="KW-1185">Reference proteome</keyword>
<dbReference type="InterPro" id="IPR005913">
    <property type="entry name" value="dTDP_dehydrorham_reduct"/>
</dbReference>
<dbReference type="UniPathway" id="UPA00124"/>
<evidence type="ECO:0000256" key="1">
    <source>
        <dbReference type="ARBA" id="ARBA00004781"/>
    </source>
</evidence>
<keyword evidence="6 8" id="KW-0560">Oxidoreductase</keyword>
<dbReference type="CDD" id="cd05254">
    <property type="entry name" value="dTDP_HR_like_SDR_e"/>
    <property type="match status" value="1"/>
</dbReference>
<dbReference type="EC" id="1.1.1.133" evidence="3 6"/>
<dbReference type="PANTHER" id="PTHR10491:SF4">
    <property type="entry name" value="METHIONINE ADENOSYLTRANSFERASE 2 SUBUNIT BETA"/>
    <property type="match status" value="1"/>
</dbReference>
<sequence>MKRILVTGSKGQLGMTLKELAPKYSDLEFHFTDRETLDITNLEEVHKVFKEIEPEYCINCAAYTQVDQAEKTPEPAYDVNVKGVKHLVQACQQTRTILIHISTDYVFDGTKAEGYFPWDKPNPINVYGKTKLEGEKVIQETLEKYFIVRTSWLYSKKYGHNFYKTILEKAKAGESITVTDQQRGCPTDTENLVRYLLELIQSDSTDYGIKHFTDGEAMTWYEFAVKILIDEGFNDQKKLRKGKNYRTFARRPRVSKLN</sequence>
<protein>
    <recommendedName>
        <fullName evidence="4 6">dTDP-4-dehydrorhamnose reductase</fullName>
        <ecNumber evidence="3 6">1.1.1.133</ecNumber>
    </recommendedName>
</protein>
<dbReference type="EMBL" id="JAABOP010000001">
    <property type="protein sequence ID" value="NER09911.1"/>
    <property type="molecule type" value="Genomic_DNA"/>
</dbReference>
<name>A0A6P0U9D3_9FLAO</name>
<dbReference type="GO" id="GO:0019305">
    <property type="term" value="P:dTDP-rhamnose biosynthetic process"/>
    <property type="evidence" value="ECO:0007669"/>
    <property type="project" value="UniProtKB-UniPathway"/>
</dbReference>
<evidence type="ECO:0000256" key="6">
    <source>
        <dbReference type="RuleBase" id="RU364082"/>
    </source>
</evidence>
<gene>
    <name evidence="8" type="primary">rfbD</name>
    <name evidence="8" type="ORF">GWK09_05245</name>
</gene>
<dbReference type="AlphaFoldDB" id="A0A6P0U9D3"/>
<evidence type="ECO:0000256" key="2">
    <source>
        <dbReference type="ARBA" id="ARBA00010944"/>
    </source>
</evidence>
<dbReference type="Gene3D" id="3.40.50.720">
    <property type="entry name" value="NAD(P)-binding Rossmann-like Domain"/>
    <property type="match status" value="1"/>
</dbReference>
<dbReference type="PANTHER" id="PTHR10491">
    <property type="entry name" value="DTDP-4-DEHYDRORHAMNOSE REDUCTASE"/>
    <property type="match status" value="1"/>
</dbReference>
<comment type="pathway">
    <text evidence="1 6">Carbohydrate biosynthesis; dTDP-L-rhamnose biosynthesis.</text>
</comment>
<dbReference type="SUPFAM" id="SSF51735">
    <property type="entry name" value="NAD(P)-binding Rossmann-fold domains"/>
    <property type="match status" value="1"/>
</dbReference>
<accession>A0A6P0U9D3</accession>
<evidence type="ECO:0000313" key="8">
    <source>
        <dbReference type="EMBL" id="NER09911.1"/>
    </source>
</evidence>